<dbReference type="InterPro" id="IPR051824">
    <property type="entry name" value="LRR_Rcpt-Like_S/T_Kinase"/>
</dbReference>
<evidence type="ECO:0000256" key="12">
    <source>
        <dbReference type="ARBA" id="ARBA00023136"/>
    </source>
</evidence>
<keyword evidence="15" id="KW-0732">Signal</keyword>
<keyword evidence="12 14" id="KW-0472">Membrane</keyword>
<dbReference type="SUPFAM" id="SSF52058">
    <property type="entry name" value="L domain-like"/>
    <property type="match status" value="1"/>
</dbReference>
<evidence type="ECO:0000313" key="17">
    <source>
        <dbReference type="EMBL" id="CAK9866651.1"/>
    </source>
</evidence>
<feature type="domain" description="Protein kinase" evidence="16">
    <location>
        <begin position="518"/>
        <end position="742"/>
    </location>
</feature>
<dbReference type="InterPro" id="IPR017441">
    <property type="entry name" value="Protein_kinase_ATP_BS"/>
</dbReference>
<evidence type="ECO:0000256" key="15">
    <source>
        <dbReference type="SAM" id="SignalP"/>
    </source>
</evidence>
<evidence type="ECO:0000256" key="10">
    <source>
        <dbReference type="ARBA" id="ARBA00022840"/>
    </source>
</evidence>
<dbReference type="InterPro" id="IPR008271">
    <property type="entry name" value="Ser/Thr_kinase_AS"/>
</dbReference>
<feature type="chain" id="PRO_5047082581" description="Protein kinase domain-containing protein" evidence="15">
    <location>
        <begin position="24"/>
        <end position="742"/>
    </location>
</feature>
<evidence type="ECO:0000256" key="11">
    <source>
        <dbReference type="ARBA" id="ARBA00022989"/>
    </source>
</evidence>
<accession>A0ABP1AWH6</accession>
<organism evidence="17 18">
    <name type="scientific">Sphagnum jensenii</name>
    <dbReference type="NCBI Taxonomy" id="128206"/>
    <lineage>
        <taxon>Eukaryota</taxon>
        <taxon>Viridiplantae</taxon>
        <taxon>Streptophyta</taxon>
        <taxon>Embryophyta</taxon>
        <taxon>Bryophyta</taxon>
        <taxon>Sphagnophytina</taxon>
        <taxon>Sphagnopsida</taxon>
        <taxon>Sphagnales</taxon>
        <taxon>Sphagnaceae</taxon>
        <taxon>Sphagnum</taxon>
    </lineage>
</organism>
<evidence type="ECO:0000256" key="6">
    <source>
        <dbReference type="ARBA" id="ARBA00022692"/>
    </source>
</evidence>
<evidence type="ECO:0000256" key="2">
    <source>
        <dbReference type="ARBA" id="ARBA00008684"/>
    </source>
</evidence>
<feature type="signal peptide" evidence="15">
    <location>
        <begin position="1"/>
        <end position="23"/>
    </location>
</feature>
<sequence>MMILKLLLALLMMLSINLRSSEAKCYDLFYKSELKALQTILAAWNESTPDMMTNLAGWSSSQPYPCYNNQSWRGVICSYYADNITHPCNFTINIVVLHLTGASINGTLPSAIGNLTRLVELTLTDNPGLSGNIPKELGNLDNLVILNLSNNDLNGSIPAELFRSNRSTNSSAYRQSTLQQIDLSNNKLSGNVPNLGGANWLQSVKISNNKLTGPSPPFYDPGTGYGFVNMTELNTIDLSENELVGAPPNLTAIWRLQSVNLSSNYFNGSIIPTSIFNTSANLTVLDLSHNNFTGLLPDLSTFSNSLTQLDLSFNSFNPEPYPAWLRDFNQLSMLALKRNGLLGTFPYDLANLPKLEILELDNNTFNGTLHINDIGHLGNTLSYGSTTSLQTLSIQFNNIINVDDYPENITNITTVFMLQGNPYCTSSKQSNVQKCYCNQICLLLSDNSRRNIRQVIIISTTICVVILSLVIAIGGWIFWKNKQKNRYELIQIQEKFAEFEVQPTIFAYNELKVATRDFHPDTKLGEGAFGVVYKGTFRGSQVAVKQLFKKNQHNIDEFINEVITISGVKHPNLVKLKGCCITASSKRLLVYEYVENNDLAETLFEHKGNHILTWPMRFNIILGVACGLRYLHENQPRIIHRDIKASNILLDSKFCAKIADFGLAFLFPDDKTHMSMVEIAGTKGYLALGYGTCGQLIEKIGVFSFGVMVLEVISGRKNIDYNLLPNDVYFLDKVRLSSLLYM</sequence>
<reference evidence="17" key="1">
    <citation type="submission" date="2024-03" db="EMBL/GenBank/DDBJ databases">
        <authorList>
            <consortium name="ELIXIR-Norway"/>
            <consortium name="Elixir Norway"/>
        </authorList>
    </citation>
    <scope>NUCLEOTIDE SEQUENCE</scope>
</reference>
<keyword evidence="8 13" id="KW-0547">Nucleotide-binding</keyword>
<keyword evidence="9" id="KW-0418">Kinase</keyword>
<evidence type="ECO:0000256" key="9">
    <source>
        <dbReference type="ARBA" id="ARBA00022777"/>
    </source>
</evidence>
<dbReference type="Pfam" id="PF07714">
    <property type="entry name" value="PK_Tyr_Ser-Thr"/>
    <property type="match status" value="1"/>
</dbReference>
<dbReference type="InterPro" id="IPR013210">
    <property type="entry name" value="LRR_N_plant-typ"/>
</dbReference>
<keyword evidence="10 13" id="KW-0067">ATP-binding</keyword>
<feature type="binding site" evidence="13">
    <location>
        <position position="545"/>
    </location>
    <ligand>
        <name>ATP</name>
        <dbReference type="ChEBI" id="CHEBI:30616"/>
    </ligand>
</feature>
<feature type="transmembrane region" description="Helical" evidence="14">
    <location>
        <begin position="455"/>
        <end position="479"/>
    </location>
</feature>
<dbReference type="PANTHER" id="PTHR48006:SF34">
    <property type="entry name" value="OS08G0203700 PROTEIN"/>
    <property type="match status" value="1"/>
</dbReference>
<evidence type="ECO:0000256" key="13">
    <source>
        <dbReference type="PROSITE-ProRule" id="PRU10141"/>
    </source>
</evidence>
<dbReference type="PANTHER" id="PTHR48006">
    <property type="entry name" value="LEUCINE-RICH REPEAT-CONTAINING PROTEIN DDB_G0281931-RELATED"/>
    <property type="match status" value="1"/>
</dbReference>
<keyword evidence="5" id="KW-0808">Transferase</keyword>
<evidence type="ECO:0000313" key="18">
    <source>
        <dbReference type="Proteomes" id="UP001497522"/>
    </source>
</evidence>
<keyword evidence="7" id="KW-0677">Repeat</keyword>
<dbReference type="Gene3D" id="3.80.10.10">
    <property type="entry name" value="Ribonuclease Inhibitor"/>
    <property type="match status" value="2"/>
</dbReference>
<evidence type="ECO:0000256" key="1">
    <source>
        <dbReference type="ARBA" id="ARBA00004370"/>
    </source>
</evidence>
<dbReference type="InterPro" id="IPR011009">
    <property type="entry name" value="Kinase-like_dom_sf"/>
</dbReference>
<keyword evidence="3" id="KW-0723">Serine/threonine-protein kinase</keyword>
<dbReference type="PROSITE" id="PS00107">
    <property type="entry name" value="PROTEIN_KINASE_ATP"/>
    <property type="match status" value="1"/>
</dbReference>
<evidence type="ECO:0000256" key="14">
    <source>
        <dbReference type="SAM" id="Phobius"/>
    </source>
</evidence>
<dbReference type="Gene3D" id="3.30.200.20">
    <property type="entry name" value="Phosphorylase Kinase, domain 1"/>
    <property type="match status" value="1"/>
</dbReference>
<dbReference type="InterPro" id="IPR001611">
    <property type="entry name" value="Leu-rich_rpt"/>
</dbReference>
<proteinExistence type="inferred from homology"/>
<comment type="similarity">
    <text evidence="2">Belongs to the protein kinase superfamily. Ser/Thr protein kinase family.</text>
</comment>
<dbReference type="SUPFAM" id="SSF56112">
    <property type="entry name" value="Protein kinase-like (PK-like)"/>
    <property type="match status" value="1"/>
</dbReference>
<dbReference type="PRINTS" id="PR00019">
    <property type="entry name" value="LEURICHRPT"/>
</dbReference>
<keyword evidence="18" id="KW-1185">Reference proteome</keyword>
<keyword evidence="4" id="KW-0433">Leucine-rich repeat</keyword>
<evidence type="ECO:0000256" key="8">
    <source>
        <dbReference type="ARBA" id="ARBA00022741"/>
    </source>
</evidence>
<dbReference type="Proteomes" id="UP001497522">
    <property type="component" value="Chromosome 16"/>
</dbReference>
<dbReference type="Pfam" id="PF00560">
    <property type="entry name" value="LRR_1"/>
    <property type="match status" value="2"/>
</dbReference>
<dbReference type="Pfam" id="PF08263">
    <property type="entry name" value="LRRNT_2"/>
    <property type="match status" value="1"/>
</dbReference>
<feature type="non-terminal residue" evidence="17">
    <location>
        <position position="1"/>
    </location>
</feature>
<dbReference type="Pfam" id="PF13855">
    <property type="entry name" value="LRR_8"/>
    <property type="match status" value="1"/>
</dbReference>
<dbReference type="InterPro" id="IPR032675">
    <property type="entry name" value="LRR_dom_sf"/>
</dbReference>
<dbReference type="InterPro" id="IPR003591">
    <property type="entry name" value="Leu-rich_rpt_typical-subtyp"/>
</dbReference>
<evidence type="ECO:0000259" key="16">
    <source>
        <dbReference type="PROSITE" id="PS50011"/>
    </source>
</evidence>
<evidence type="ECO:0000256" key="3">
    <source>
        <dbReference type="ARBA" id="ARBA00022527"/>
    </source>
</evidence>
<keyword evidence="11 14" id="KW-1133">Transmembrane helix</keyword>
<dbReference type="InterPro" id="IPR000719">
    <property type="entry name" value="Prot_kinase_dom"/>
</dbReference>
<dbReference type="SMART" id="SM00369">
    <property type="entry name" value="LRR_TYP"/>
    <property type="match status" value="4"/>
</dbReference>
<keyword evidence="6 14" id="KW-0812">Transmembrane</keyword>
<dbReference type="PROSITE" id="PS51450">
    <property type="entry name" value="LRR"/>
    <property type="match status" value="1"/>
</dbReference>
<comment type="subcellular location">
    <subcellularLocation>
        <location evidence="1">Membrane</location>
    </subcellularLocation>
</comment>
<dbReference type="PROSITE" id="PS50011">
    <property type="entry name" value="PROTEIN_KINASE_DOM"/>
    <property type="match status" value="1"/>
</dbReference>
<dbReference type="EMBL" id="OZ023717">
    <property type="protein sequence ID" value="CAK9866651.1"/>
    <property type="molecule type" value="Genomic_DNA"/>
</dbReference>
<dbReference type="InterPro" id="IPR001245">
    <property type="entry name" value="Ser-Thr/Tyr_kinase_cat_dom"/>
</dbReference>
<gene>
    <name evidence="17" type="ORF">CSSPJE1EN2_LOCUS9646</name>
</gene>
<evidence type="ECO:0000256" key="7">
    <source>
        <dbReference type="ARBA" id="ARBA00022737"/>
    </source>
</evidence>
<dbReference type="Gene3D" id="1.10.510.10">
    <property type="entry name" value="Transferase(Phosphotransferase) domain 1"/>
    <property type="match status" value="1"/>
</dbReference>
<evidence type="ECO:0000256" key="5">
    <source>
        <dbReference type="ARBA" id="ARBA00022679"/>
    </source>
</evidence>
<dbReference type="PROSITE" id="PS00108">
    <property type="entry name" value="PROTEIN_KINASE_ST"/>
    <property type="match status" value="1"/>
</dbReference>
<dbReference type="SMART" id="SM00220">
    <property type="entry name" value="S_TKc"/>
    <property type="match status" value="1"/>
</dbReference>
<protein>
    <recommendedName>
        <fullName evidence="16">Protein kinase domain-containing protein</fullName>
    </recommendedName>
</protein>
<name>A0ABP1AWH6_9BRYO</name>
<evidence type="ECO:0000256" key="4">
    <source>
        <dbReference type="ARBA" id="ARBA00022614"/>
    </source>
</evidence>